<dbReference type="Gene3D" id="3.20.20.80">
    <property type="entry name" value="Glycosidases"/>
    <property type="match status" value="2"/>
</dbReference>
<dbReference type="InterPro" id="IPR017853">
    <property type="entry name" value="GH"/>
</dbReference>
<sequence length="302" mass="34758">MNNRIFNVITRKNQYVPMTWESFITWCRKDVKAEPFLQVSVYGHVAGSGDTIDVPDYDHIQSIDEVERWIAKAGERVKFWGVGNEPWIAWKRYDYPEPYEDAAHGDQVLNKDTSYDNYFSRFLSLTSIIKQANPKATVFGPTSANWWYYWSNDYSPLCPVTEANEDARVDDPGWQTMSHVENQWNRDIFPDRGNDPEITAGSYGIKTMILKRFKNMIDSYYPGIQILFSEYDYFCWSGHPKLPQIAAVGQMDFLGFFARMGVKLACNWYVGEPNQSGISGEKVGDSAGQAMFNEKGEPNPKY</sequence>
<dbReference type="InterPro" id="IPR024745">
    <property type="entry name" value="GH44_cat"/>
</dbReference>
<dbReference type="Proteomes" id="UP000032309">
    <property type="component" value="Unassembled WGS sequence"/>
</dbReference>
<evidence type="ECO:0000259" key="2">
    <source>
        <dbReference type="Pfam" id="PF12891"/>
    </source>
</evidence>
<proteinExistence type="predicted"/>
<feature type="domain" description="Glycoside hydrolase family 44 catalytic" evidence="2">
    <location>
        <begin position="71"/>
        <end position="154"/>
    </location>
</feature>
<evidence type="ECO:0000256" key="1">
    <source>
        <dbReference type="SAM" id="MobiDB-lite"/>
    </source>
</evidence>
<keyword evidence="4" id="KW-1185">Reference proteome</keyword>
<comment type="caution">
    <text evidence="3">The sequence shown here is derived from an EMBL/GenBank/DDBJ whole genome shotgun (WGS) entry which is preliminary data.</text>
</comment>
<evidence type="ECO:0000313" key="3">
    <source>
        <dbReference type="EMBL" id="GAN31949.1"/>
    </source>
</evidence>
<evidence type="ECO:0000313" key="4">
    <source>
        <dbReference type="Proteomes" id="UP000032309"/>
    </source>
</evidence>
<dbReference type="EMBL" id="BAFN01000001">
    <property type="protein sequence ID" value="GAN31949.1"/>
    <property type="molecule type" value="Genomic_DNA"/>
</dbReference>
<organism evidence="3 4">
    <name type="scientific">Candidatus Brocadia sinica JPN1</name>
    <dbReference type="NCBI Taxonomy" id="1197129"/>
    <lineage>
        <taxon>Bacteria</taxon>
        <taxon>Pseudomonadati</taxon>
        <taxon>Planctomycetota</taxon>
        <taxon>Candidatus Brocadiia</taxon>
        <taxon>Candidatus Brocadiales</taxon>
        <taxon>Candidatus Brocadiaceae</taxon>
        <taxon>Candidatus Brocadia</taxon>
    </lineage>
</organism>
<feature type="region of interest" description="Disordered" evidence="1">
    <location>
        <begin position="280"/>
        <end position="302"/>
    </location>
</feature>
<dbReference type="SUPFAM" id="SSF51445">
    <property type="entry name" value="(Trans)glycosidases"/>
    <property type="match status" value="1"/>
</dbReference>
<protein>
    <recommendedName>
        <fullName evidence="2">Glycoside hydrolase family 44 catalytic domain-containing protein</fullName>
    </recommendedName>
</protein>
<accession>A0ABQ0JU36</accession>
<reference evidence="4" key="1">
    <citation type="journal article" date="2015" name="Genome Announc.">
        <title>Draft Genome Sequence of an Anaerobic Ammonium-Oxidizing Bacterium, "Candidatus Brocadia sinica".</title>
        <authorList>
            <person name="Oshiki M."/>
            <person name="Shinyako-Hata K."/>
            <person name="Satoh H."/>
            <person name="Okabe S."/>
        </authorList>
    </citation>
    <scope>NUCLEOTIDE SEQUENCE [LARGE SCALE GENOMIC DNA]</scope>
    <source>
        <strain evidence="4">JPN1</strain>
    </source>
</reference>
<dbReference type="Pfam" id="PF12891">
    <property type="entry name" value="Glyco_hydro_44"/>
    <property type="match status" value="1"/>
</dbReference>
<name>A0ABQ0JU36_9BACT</name>
<gene>
    <name evidence="3" type="ORF">BROSI_A0453</name>
</gene>